<dbReference type="InterPro" id="IPR011033">
    <property type="entry name" value="PRC_barrel-like_sf"/>
</dbReference>
<dbReference type="EMBL" id="AUWY01000071">
    <property type="protein sequence ID" value="EQB32499.1"/>
    <property type="molecule type" value="Genomic_DNA"/>
</dbReference>
<dbReference type="InterPro" id="IPR027275">
    <property type="entry name" value="PRC-brl_dom"/>
</dbReference>
<feature type="domain" description="PRC-barrel" evidence="1">
    <location>
        <begin position="17"/>
        <end position="92"/>
    </location>
</feature>
<dbReference type="Gene3D" id="2.30.30.240">
    <property type="entry name" value="PRC-barrel domain"/>
    <property type="match status" value="1"/>
</dbReference>
<dbReference type="PANTHER" id="PTHR36505:SF1">
    <property type="entry name" value="BLR1072 PROTEIN"/>
    <property type="match status" value="1"/>
</dbReference>
<name>T0K763_9SPHN</name>
<sequence length="125" mass="14178">MAYSDNDTTFENRGDLIASDRVEGTTVYNRQGERLGHISNFMVEKRSGQVRYAVLSFGGFLGLGQDHYPLPWSVLTYDTEKGGYVIDLAKEVLEAAPHYGVGERPFEDEAYGQSVYRYYGVTYPW</sequence>
<dbReference type="STRING" id="1346791.M529_09640"/>
<evidence type="ECO:0000313" key="3">
    <source>
        <dbReference type="Proteomes" id="UP000015523"/>
    </source>
</evidence>
<dbReference type="AlphaFoldDB" id="T0K763"/>
<protein>
    <submittedName>
        <fullName evidence="2">Photosystem reaction center subunit H</fullName>
    </submittedName>
</protein>
<reference evidence="2 3" key="1">
    <citation type="journal article" date="2013" name="Genome Announc.">
        <title>Draft Genome Sequence of Sphingobium ummariense Strain RL-3, a Hexachlorocyclohexane-Degrading Bacterium.</title>
        <authorList>
            <person name="Kohli P."/>
            <person name="Dua A."/>
            <person name="Sangwan N."/>
            <person name="Oldach P."/>
            <person name="Khurana J.P."/>
            <person name="Lal R."/>
        </authorList>
    </citation>
    <scope>NUCLEOTIDE SEQUENCE [LARGE SCALE GENOMIC DNA]</scope>
    <source>
        <strain evidence="2 3">RL-3</strain>
    </source>
</reference>
<evidence type="ECO:0000313" key="2">
    <source>
        <dbReference type="EMBL" id="EQB32499.1"/>
    </source>
</evidence>
<accession>T0K763</accession>
<keyword evidence="3" id="KW-1185">Reference proteome</keyword>
<dbReference type="RefSeq" id="WP_021317754.1">
    <property type="nucleotide sequence ID" value="NZ_AUWY01000071.1"/>
</dbReference>
<proteinExistence type="predicted"/>
<comment type="caution">
    <text evidence="2">The sequence shown here is derived from an EMBL/GenBank/DDBJ whole genome shotgun (WGS) entry which is preliminary data.</text>
</comment>
<dbReference type="PATRIC" id="fig|1346791.3.peg.1853"/>
<dbReference type="Proteomes" id="UP000015523">
    <property type="component" value="Unassembled WGS sequence"/>
</dbReference>
<dbReference type="eggNOG" id="COG3861">
    <property type="taxonomic scope" value="Bacteria"/>
</dbReference>
<dbReference type="PANTHER" id="PTHR36505">
    <property type="entry name" value="BLR1072 PROTEIN"/>
    <property type="match status" value="1"/>
</dbReference>
<gene>
    <name evidence="2" type="ORF">M529_09640</name>
</gene>
<dbReference type="OrthoDB" id="7274881at2"/>
<evidence type="ECO:0000259" key="1">
    <source>
        <dbReference type="Pfam" id="PF05239"/>
    </source>
</evidence>
<dbReference type="SUPFAM" id="SSF50346">
    <property type="entry name" value="PRC-barrel domain"/>
    <property type="match status" value="1"/>
</dbReference>
<organism evidence="2 3">
    <name type="scientific">Sphingobium ummariense RL-3</name>
    <dbReference type="NCBI Taxonomy" id="1346791"/>
    <lineage>
        <taxon>Bacteria</taxon>
        <taxon>Pseudomonadati</taxon>
        <taxon>Pseudomonadota</taxon>
        <taxon>Alphaproteobacteria</taxon>
        <taxon>Sphingomonadales</taxon>
        <taxon>Sphingomonadaceae</taxon>
        <taxon>Sphingobium</taxon>
    </lineage>
</organism>
<dbReference type="Pfam" id="PF05239">
    <property type="entry name" value="PRC"/>
    <property type="match status" value="1"/>
</dbReference>